<dbReference type="EMBL" id="VUJU01000536">
    <property type="protein sequence ID" value="KAF0769768.1"/>
    <property type="molecule type" value="Genomic_DNA"/>
</dbReference>
<protein>
    <submittedName>
        <fullName evidence="1">52 kDa repressor of the inhibitor of the protein kinase-like</fullName>
    </submittedName>
</protein>
<name>A0A6G0ZFF6_APHCR</name>
<evidence type="ECO:0000313" key="2">
    <source>
        <dbReference type="Proteomes" id="UP000478052"/>
    </source>
</evidence>
<gene>
    <name evidence="1" type="ORF">FWK35_00015759</name>
</gene>
<sequence length="237" mass="27622">MIGNVLESSVDADVEDRSKNKSYVLFIIQVYLTFKYFNFQQLDEHKIFVKYVRVDDYLNNTKICKINIIRHVHGQFDASKLILKNVEFCKLVSNITIDIVIFSKYGVTANTNFYTLSIKAVRASLVIIIETLQEIIDLKNVYKNARILSFNSVVSLSFMKNIMYKIKILTELLEAIELNTIDALLLIDYSIASLTQINKDDISMNIEQFSKQCNYIFWTVSVQFIYLLFIELNLKQF</sequence>
<reference evidence="1 2" key="1">
    <citation type="submission" date="2019-08" db="EMBL/GenBank/DDBJ databases">
        <title>Whole genome of Aphis craccivora.</title>
        <authorList>
            <person name="Voronova N.V."/>
            <person name="Shulinski R.S."/>
            <person name="Bandarenka Y.V."/>
            <person name="Zhorov D.G."/>
            <person name="Warner D."/>
        </authorList>
    </citation>
    <scope>NUCLEOTIDE SEQUENCE [LARGE SCALE GENOMIC DNA]</scope>
    <source>
        <strain evidence="1">180601</strain>
        <tissue evidence="1">Whole Body</tissue>
    </source>
</reference>
<dbReference type="AlphaFoldDB" id="A0A6G0ZFF6"/>
<accession>A0A6G0ZFF6</accession>
<dbReference type="Proteomes" id="UP000478052">
    <property type="component" value="Unassembled WGS sequence"/>
</dbReference>
<evidence type="ECO:0000313" key="1">
    <source>
        <dbReference type="EMBL" id="KAF0769768.1"/>
    </source>
</evidence>
<comment type="caution">
    <text evidence="1">The sequence shown here is derived from an EMBL/GenBank/DDBJ whole genome shotgun (WGS) entry which is preliminary data.</text>
</comment>
<keyword evidence="2" id="KW-1185">Reference proteome</keyword>
<organism evidence="1 2">
    <name type="scientific">Aphis craccivora</name>
    <name type="common">Cowpea aphid</name>
    <dbReference type="NCBI Taxonomy" id="307492"/>
    <lineage>
        <taxon>Eukaryota</taxon>
        <taxon>Metazoa</taxon>
        <taxon>Ecdysozoa</taxon>
        <taxon>Arthropoda</taxon>
        <taxon>Hexapoda</taxon>
        <taxon>Insecta</taxon>
        <taxon>Pterygota</taxon>
        <taxon>Neoptera</taxon>
        <taxon>Paraneoptera</taxon>
        <taxon>Hemiptera</taxon>
        <taxon>Sternorrhyncha</taxon>
        <taxon>Aphidomorpha</taxon>
        <taxon>Aphidoidea</taxon>
        <taxon>Aphididae</taxon>
        <taxon>Aphidini</taxon>
        <taxon>Aphis</taxon>
        <taxon>Aphis</taxon>
    </lineage>
</organism>
<proteinExistence type="predicted"/>